<evidence type="ECO:0000256" key="2">
    <source>
        <dbReference type="ARBA" id="ARBA00022519"/>
    </source>
</evidence>
<dbReference type="Gene3D" id="1.10.287.950">
    <property type="entry name" value="Methyl-accepting chemotaxis protein"/>
    <property type="match status" value="1"/>
</dbReference>
<evidence type="ECO:0000256" key="5">
    <source>
        <dbReference type="ARBA" id="ARBA00023136"/>
    </source>
</evidence>
<keyword evidence="4 9" id="KW-1133">Transmembrane helix</keyword>
<dbReference type="PANTHER" id="PTHR32089">
    <property type="entry name" value="METHYL-ACCEPTING CHEMOTAXIS PROTEIN MCPB"/>
    <property type="match status" value="1"/>
</dbReference>
<dbReference type="SMART" id="SM00283">
    <property type="entry name" value="MA"/>
    <property type="match status" value="1"/>
</dbReference>
<feature type="transmembrane region" description="Helical" evidence="9">
    <location>
        <begin position="226"/>
        <end position="247"/>
    </location>
</feature>
<dbReference type="Proteomes" id="UP000238196">
    <property type="component" value="Unassembled WGS sequence"/>
</dbReference>
<dbReference type="InterPro" id="IPR004089">
    <property type="entry name" value="MCPsignal_dom"/>
</dbReference>
<sequence>MKDSVALMSISALYNRDVLQNTITRVVVMSWFTNLRIRWKISIPLFVTLLISLAITLQNSLAFRDLTDRVYSSTVEFLPAVQLLLNADRDMYQALEGERGAIVSEPGSENYNSFVKEFKENAGQVKQRTDQFGELISDPEARQQLNHFQAELQRWQQQAEKIISLSGSTDSASRQQAVALSFGDGRALFDSTRDLLDKLVDWTSENADFIGQNAMIQAQSSSTNQLVGGLVICALLLIISLFLPPMVTRPLQKVQQRIDDISQGEGDLTARVEVSSRDEVGQLAGAFNLFVGKLHGIVSEVVSQTGRLTSAAQELRQTADKASGISVEQNAAVESIVAAATEMNAVVTHVSQSTQAASDEANQADMHSQHGQKVAKSTLDSMQQLLGNVENAGSQIRNLSNDVAQISSILGIIQSIAEQTNLLALNAAIEAARAGEQGRGFAVVADEVRSLASRTQQSTQDIHAMIERLQVGVQGAVNAMEQGSHQAQGTAGHAGEMEQALQAIAQAIRHIRDMSLQISTASEQQSSTTEDITKHITHIGDLSRDNAREAENVASASQHLTELSTDLSRVLGQFRL</sequence>
<keyword evidence="2" id="KW-0997">Cell inner membrane</keyword>
<evidence type="ECO:0000256" key="4">
    <source>
        <dbReference type="ARBA" id="ARBA00022989"/>
    </source>
</evidence>
<dbReference type="PROSITE" id="PS50111">
    <property type="entry name" value="CHEMOTAXIS_TRANSDUC_2"/>
    <property type="match status" value="1"/>
</dbReference>
<dbReference type="Pfam" id="PF00015">
    <property type="entry name" value="MCPsignal"/>
    <property type="match status" value="1"/>
</dbReference>
<dbReference type="CDD" id="cd11386">
    <property type="entry name" value="MCP_signal"/>
    <property type="match status" value="1"/>
</dbReference>
<name>A0A2S5KLS4_9PROT</name>
<dbReference type="PROSITE" id="PS50192">
    <property type="entry name" value="T_SNARE"/>
    <property type="match status" value="1"/>
</dbReference>
<proteinExistence type="inferred from homology"/>
<evidence type="ECO:0000256" key="1">
    <source>
        <dbReference type="ARBA" id="ARBA00004429"/>
    </source>
</evidence>
<keyword evidence="3 9" id="KW-0812">Transmembrane</keyword>
<evidence type="ECO:0000259" key="11">
    <source>
        <dbReference type="PROSITE" id="PS50192"/>
    </source>
</evidence>
<protein>
    <submittedName>
        <fullName evidence="13">Methyl-accepting chemotaxis protein</fullName>
    </submittedName>
</protein>
<dbReference type="Pfam" id="PF12729">
    <property type="entry name" value="4HB_MCP_1"/>
    <property type="match status" value="1"/>
</dbReference>
<evidence type="ECO:0000256" key="7">
    <source>
        <dbReference type="ARBA" id="ARBA00029447"/>
    </source>
</evidence>
<keyword evidence="5 9" id="KW-0472">Membrane</keyword>
<dbReference type="InterPro" id="IPR003660">
    <property type="entry name" value="HAMP_dom"/>
</dbReference>
<dbReference type="PROSITE" id="PS50885">
    <property type="entry name" value="HAMP"/>
    <property type="match status" value="1"/>
</dbReference>
<evidence type="ECO:0000313" key="13">
    <source>
        <dbReference type="EMBL" id="PPC75784.1"/>
    </source>
</evidence>
<dbReference type="FunFam" id="1.10.287.950:FF:000001">
    <property type="entry name" value="Methyl-accepting chemotaxis sensory transducer"/>
    <property type="match status" value="1"/>
</dbReference>
<comment type="similarity">
    <text evidence="7">Belongs to the methyl-accepting chemotaxis (MCP) protein family.</text>
</comment>
<dbReference type="Pfam" id="PF00672">
    <property type="entry name" value="HAMP"/>
    <property type="match status" value="1"/>
</dbReference>
<evidence type="ECO:0000259" key="12">
    <source>
        <dbReference type="PROSITE" id="PS50885"/>
    </source>
</evidence>
<evidence type="ECO:0000256" key="8">
    <source>
        <dbReference type="PROSITE-ProRule" id="PRU00284"/>
    </source>
</evidence>
<feature type="domain" description="HAMP" evidence="12">
    <location>
        <begin position="247"/>
        <end position="299"/>
    </location>
</feature>
<dbReference type="GO" id="GO:0006935">
    <property type="term" value="P:chemotaxis"/>
    <property type="evidence" value="ECO:0007669"/>
    <property type="project" value="UniProtKB-ARBA"/>
</dbReference>
<evidence type="ECO:0000313" key="14">
    <source>
        <dbReference type="Proteomes" id="UP000238196"/>
    </source>
</evidence>
<feature type="domain" description="Methyl-accepting transducer" evidence="10">
    <location>
        <begin position="304"/>
        <end position="540"/>
    </location>
</feature>
<evidence type="ECO:0000256" key="9">
    <source>
        <dbReference type="SAM" id="Phobius"/>
    </source>
</evidence>
<keyword evidence="6 8" id="KW-0807">Transducer</keyword>
<dbReference type="CDD" id="cd06225">
    <property type="entry name" value="HAMP"/>
    <property type="match status" value="1"/>
</dbReference>
<dbReference type="EMBL" id="PRLP01000068">
    <property type="protein sequence ID" value="PPC75784.1"/>
    <property type="molecule type" value="Genomic_DNA"/>
</dbReference>
<dbReference type="PANTHER" id="PTHR32089:SF119">
    <property type="entry name" value="METHYL-ACCEPTING CHEMOTAXIS PROTEIN CTPL"/>
    <property type="match status" value="1"/>
</dbReference>
<dbReference type="SUPFAM" id="SSF58104">
    <property type="entry name" value="Methyl-accepting chemotaxis protein (MCP) signaling domain"/>
    <property type="match status" value="1"/>
</dbReference>
<dbReference type="SMART" id="SM00304">
    <property type="entry name" value="HAMP"/>
    <property type="match status" value="1"/>
</dbReference>
<dbReference type="InterPro" id="IPR024478">
    <property type="entry name" value="HlyB_4HB_MCP"/>
</dbReference>
<accession>A0A2S5KLS4</accession>
<dbReference type="AlphaFoldDB" id="A0A2S5KLS4"/>
<dbReference type="GO" id="GO:0007165">
    <property type="term" value="P:signal transduction"/>
    <property type="evidence" value="ECO:0007669"/>
    <property type="project" value="UniProtKB-KW"/>
</dbReference>
<evidence type="ECO:0000256" key="6">
    <source>
        <dbReference type="ARBA" id="ARBA00023224"/>
    </source>
</evidence>
<dbReference type="Gene3D" id="1.10.8.500">
    <property type="entry name" value="HAMP domain in histidine kinase"/>
    <property type="match status" value="1"/>
</dbReference>
<dbReference type="InterPro" id="IPR000727">
    <property type="entry name" value="T_SNARE_dom"/>
</dbReference>
<dbReference type="OrthoDB" id="2489132at2"/>
<feature type="domain" description="T-SNARE coiled-coil homology" evidence="11">
    <location>
        <begin position="491"/>
        <end position="553"/>
    </location>
</feature>
<reference evidence="13 14" key="1">
    <citation type="submission" date="2018-02" db="EMBL/GenBank/DDBJ databases">
        <title>novel marine gammaproteobacteria from coastal saline agro ecosystem.</title>
        <authorList>
            <person name="Krishnan R."/>
            <person name="Ramesh Kumar N."/>
        </authorList>
    </citation>
    <scope>NUCLEOTIDE SEQUENCE [LARGE SCALE GENOMIC DNA]</scope>
    <source>
        <strain evidence="13 14">228</strain>
    </source>
</reference>
<organism evidence="13 14">
    <name type="scientific">Proteobacteria bacterium 228</name>
    <dbReference type="NCBI Taxonomy" id="2083153"/>
    <lineage>
        <taxon>Bacteria</taxon>
        <taxon>Pseudomonadati</taxon>
        <taxon>Pseudomonadota</taxon>
    </lineage>
</organism>
<gene>
    <name evidence="13" type="ORF">C4K68_18620</name>
</gene>
<comment type="caution">
    <text evidence="13">The sequence shown here is derived from an EMBL/GenBank/DDBJ whole genome shotgun (WGS) entry which is preliminary data.</text>
</comment>
<comment type="subcellular location">
    <subcellularLocation>
        <location evidence="1">Cell inner membrane</location>
        <topology evidence="1">Multi-pass membrane protein</topology>
    </subcellularLocation>
</comment>
<feature type="transmembrane region" description="Helical" evidence="9">
    <location>
        <begin position="37"/>
        <end position="57"/>
    </location>
</feature>
<evidence type="ECO:0000259" key="10">
    <source>
        <dbReference type="PROSITE" id="PS50111"/>
    </source>
</evidence>
<evidence type="ECO:0000256" key="3">
    <source>
        <dbReference type="ARBA" id="ARBA00022692"/>
    </source>
</evidence>
<keyword evidence="2" id="KW-1003">Cell membrane</keyword>
<dbReference type="GO" id="GO:0005886">
    <property type="term" value="C:plasma membrane"/>
    <property type="evidence" value="ECO:0007669"/>
    <property type="project" value="UniProtKB-SubCell"/>
</dbReference>